<keyword evidence="2" id="KW-1185">Reference proteome</keyword>
<gene>
    <name evidence="1" type="ORF">F8C67_04415</name>
</gene>
<protein>
    <submittedName>
        <fullName evidence="1">Uncharacterized protein</fullName>
    </submittedName>
</protein>
<evidence type="ECO:0000313" key="2">
    <source>
        <dbReference type="Proteomes" id="UP000468650"/>
    </source>
</evidence>
<organism evidence="1 2">
    <name type="scientific">Phaeocystidibacter luteus</name>
    <dbReference type="NCBI Taxonomy" id="911197"/>
    <lineage>
        <taxon>Bacteria</taxon>
        <taxon>Pseudomonadati</taxon>
        <taxon>Bacteroidota</taxon>
        <taxon>Flavobacteriia</taxon>
        <taxon>Flavobacteriales</taxon>
        <taxon>Phaeocystidibacteraceae</taxon>
        <taxon>Phaeocystidibacter</taxon>
    </lineage>
</organism>
<name>A0A6N6RHX2_9FLAO</name>
<proteinExistence type="predicted"/>
<dbReference type="Proteomes" id="UP000468650">
    <property type="component" value="Unassembled WGS sequence"/>
</dbReference>
<comment type="caution">
    <text evidence="1">The sequence shown here is derived from an EMBL/GenBank/DDBJ whole genome shotgun (WGS) entry which is preliminary data.</text>
</comment>
<sequence length="141" mass="16088">MIHPDFTYTSDWLYEQDGVRPLFKVVDEALNDTSLTETQLCDAIFSAGKAYHLSSEDKHASALESLFDALAICEYVLTVRFDKNKVAKHAKLVLICMELYLKASLFKLDEWVNPGRLSEAQLRQLETEVPLILNKLNLVRP</sequence>
<reference evidence="1 2" key="1">
    <citation type="submission" date="2019-09" db="EMBL/GenBank/DDBJ databases">
        <title>Genomes of family Cryomorphaceae.</title>
        <authorList>
            <person name="Bowman J.P."/>
        </authorList>
    </citation>
    <scope>NUCLEOTIDE SEQUENCE [LARGE SCALE GENOMIC DNA]</scope>
    <source>
        <strain evidence="1 2">LMG 25704</strain>
    </source>
</reference>
<evidence type="ECO:0000313" key="1">
    <source>
        <dbReference type="EMBL" id="KAB2813935.1"/>
    </source>
</evidence>
<dbReference type="AlphaFoldDB" id="A0A6N6RHX2"/>
<dbReference type="RefSeq" id="WP_151666603.1">
    <property type="nucleotide sequence ID" value="NZ_WBVO01000002.1"/>
</dbReference>
<dbReference type="EMBL" id="WBVO01000002">
    <property type="protein sequence ID" value="KAB2813935.1"/>
    <property type="molecule type" value="Genomic_DNA"/>
</dbReference>
<accession>A0A6N6RHX2</accession>